<accession>A0AAQ3JS26</accession>
<dbReference type="EMBL" id="CP136890">
    <property type="protein sequence ID" value="WOK95194.1"/>
    <property type="molecule type" value="Genomic_DNA"/>
</dbReference>
<organism evidence="2 3">
    <name type="scientific">Canna indica</name>
    <name type="common">Indian-shot</name>
    <dbReference type="NCBI Taxonomy" id="4628"/>
    <lineage>
        <taxon>Eukaryota</taxon>
        <taxon>Viridiplantae</taxon>
        <taxon>Streptophyta</taxon>
        <taxon>Embryophyta</taxon>
        <taxon>Tracheophyta</taxon>
        <taxon>Spermatophyta</taxon>
        <taxon>Magnoliopsida</taxon>
        <taxon>Liliopsida</taxon>
        <taxon>Zingiberales</taxon>
        <taxon>Cannaceae</taxon>
        <taxon>Canna</taxon>
    </lineage>
</organism>
<proteinExistence type="predicted"/>
<dbReference type="Proteomes" id="UP001327560">
    <property type="component" value="Chromosome 1"/>
</dbReference>
<feature type="compositionally biased region" description="Basic and acidic residues" evidence="1">
    <location>
        <begin position="99"/>
        <end position="109"/>
    </location>
</feature>
<name>A0AAQ3JS26_9LILI</name>
<reference evidence="2 3" key="1">
    <citation type="submission" date="2023-10" db="EMBL/GenBank/DDBJ databases">
        <title>Chromosome-scale genome assembly provides insights into flower coloration mechanisms of Canna indica.</title>
        <authorList>
            <person name="Li C."/>
        </authorList>
    </citation>
    <scope>NUCLEOTIDE SEQUENCE [LARGE SCALE GENOMIC DNA]</scope>
    <source>
        <tissue evidence="2">Flower</tissue>
    </source>
</reference>
<protein>
    <submittedName>
        <fullName evidence="2">Uncharacterized protein</fullName>
    </submittedName>
</protein>
<evidence type="ECO:0000256" key="1">
    <source>
        <dbReference type="SAM" id="MobiDB-lite"/>
    </source>
</evidence>
<feature type="region of interest" description="Disordered" evidence="1">
    <location>
        <begin position="79"/>
        <end position="109"/>
    </location>
</feature>
<evidence type="ECO:0000313" key="3">
    <source>
        <dbReference type="Proteomes" id="UP001327560"/>
    </source>
</evidence>
<evidence type="ECO:0000313" key="2">
    <source>
        <dbReference type="EMBL" id="WOK95194.1"/>
    </source>
</evidence>
<keyword evidence="3" id="KW-1185">Reference proteome</keyword>
<dbReference type="AlphaFoldDB" id="A0AAQ3JS26"/>
<gene>
    <name evidence="2" type="ORF">Cni_G03901</name>
</gene>
<sequence>MKVEVSAFLISLLCHKESCRESMPISWLSSLSKLNRSRKLNTLSFQFLRWTCEVRNSVISSHVEQMLYQQDMEKLANPHNLQILVPKRKRKSNSSTRGSRQDGSRVDHY</sequence>